<name>A0AAI9MWZ7_PROST</name>
<dbReference type="Gene3D" id="2.60.40.10">
    <property type="entry name" value="Immunoglobulins"/>
    <property type="match status" value="1"/>
</dbReference>
<dbReference type="RefSeq" id="WP_195848161.1">
    <property type="nucleotide sequence ID" value="NZ_CP119540.1"/>
</dbReference>
<dbReference type="InterPro" id="IPR013783">
    <property type="entry name" value="Ig-like_fold"/>
</dbReference>
<dbReference type="InterPro" id="IPR008962">
    <property type="entry name" value="PapD-like_sf"/>
</dbReference>
<proteinExistence type="predicted"/>
<sequence>MLKNNGHSLLGSLFFMALLLFYKQAYGLYIDADISSIESGETFLSKSYVNDTKTTNLYSFSAYKIDKPGNDEVGEEISNGEIIFTPLKKILLPGEREFFKIFYRGKEDDQERYYKIIISETPFEVKNSGAQKKQPLFYPTISLETYLVVRPKNPNFKYDFRQNEGVLKNTGNTYFRVILHDNCESNEDDIPYVLYLLPQQAYRDARLKKKSHKYIVAFDKYYPIGNCD</sequence>
<organism evidence="1">
    <name type="scientific">Providencia stuartii</name>
    <dbReference type="NCBI Taxonomy" id="588"/>
    <lineage>
        <taxon>Bacteria</taxon>
        <taxon>Pseudomonadati</taxon>
        <taxon>Pseudomonadota</taxon>
        <taxon>Gammaproteobacteria</taxon>
        <taxon>Enterobacterales</taxon>
        <taxon>Morganellaceae</taxon>
        <taxon>Providencia</taxon>
    </lineage>
</organism>
<comment type="caution">
    <text evidence="1">The sequence shown here is derived from an EMBL/GenBank/DDBJ whole genome shotgun (WGS) entry which is preliminary data.</text>
</comment>
<dbReference type="EMBL" id="AAZDVE040000035">
    <property type="protein sequence ID" value="EMP9434382.1"/>
    <property type="molecule type" value="Genomic_DNA"/>
</dbReference>
<dbReference type="SUPFAM" id="SSF49354">
    <property type="entry name" value="PapD-like"/>
    <property type="match status" value="1"/>
</dbReference>
<protein>
    <submittedName>
        <fullName evidence="1">Fimbrial protein</fullName>
    </submittedName>
</protein>
<dbReference type="AlphaFoldDB" id="A0AAI9MWZ7"/>
<reference evidence="1" key="1">
    <citation type="submission" date="2024-02" db="EMBL/GenBank/DDBJ databases">
        <authorList>
            <consortium name="Clinical and Environmental Microbiology Branch: Whole genome sequencing antimicrobial resistance pathogens in the healthcare setting"/>
        </authorList>
    </citation>
    <scope>NUCLEOTIDE SEQUENCE</scope>
    <source>
        <strain evidence="1">2020GO-00142</strain>
    </source>
</reference>
<accession>A0AAI9MWZ7</accession>
<evidence type="ECO:0000313" key="1">
    <source>
        <dbReference type="EMBL" id="EMP9434382.1"/>
    </source>
</evidence>
<gene>
    <name evidence="1" type="ORF">JRA39_003488</name>
</gene>